<gene>
    <name evidence="3" type="ORF">KFK14_19335</name>
</gene>
<dbReference type="Gene3D" id="2.10.109.10">
    <property type="entry name" value="Umud Fragment, subunit A"/>
    <property type="match status" value="1"/>
</dbReference>
<dbReference type="KEGG" id="spph:KFK14_19335"/>
<keyword evidence="1" id="KW-0472">Membrane</keyword>
<keyword evidence="1" id="KW-0812">Transmembrane</keyword>
<keyword evidence="1" id="KW-1133">Transmembrane helix</keyword>
<keyword evidence="4" id="KW-1185">Reference proteome</keyword>
<evidence type="ECO:0000313" key="4">
    <source>
        <dbReference type="Proteomes" id="UP000681425"/>
    </source>
</evidence>
<dbReference type="AlphaFoldDB" id="A0A975K5E7"/>
<dbReference type="RefSeq" id="WP_212608820.1">
    <property type="nucleotide sequence ID" value="NZ_CP073910.1"/>
</dbReference>
<protein>
    <submittedName>
        <fullName evidence="3">S26 family signal peptidase</fullName>
    </submittedName>
</protein>
<evidence type="ECO:0000256" key="1">
    <source>
        <dbReference type="SAM" id="Phobius"/>
    </source>
</evidence>
<feature type="transmembrane region" description="Helical" evidence="1">
    <location>
        <begin position="30"/>
        <end position="46"/>
    </location>
</feature>
<dbReference type="InterPro" id="IPR036286">
    <property type="entry name" value="LexA/Signal_pep-like_sf"/>
</dbReference>
<proteinExistence type="predicted"/>
<reference evidence="3" key="1">
    <citation type="submission" date="2021-04" db="EMBL/GenBank/DDBJ databases">
        <title>Isolation of p-tert-butylphenol degrading bacteria Sphingobium phenoxybenzoativorans Tas13 from active sludge.</title>
        <authorList>
            <person name="Li Y."/>
        </authorList>
    </citation>
    <scope>NUCLEOTIDE SEQUENCE</scope>
    <source>
        <strain evidence="3">Tas13</strain>
    </source>
</reference>
<dbReference type="Pfam" id="PF10502">
    <property type="entry name" value="Peptidase_S26"/>
    <property type="match status" value="1"/>
</dbReference>
<name>A0A975K5E7_9SPHN</name>
<dbReference type="Proteomes" id="UP000681425">
    <property type="component" value="Chromosome"/>
</dbReference>
<dbReference type="EMBL" id="CP073910">
    <property type="protein sequence ID" value="QUT05130.1"/>
    <property type="molecule type" value="Genomic_DNA"/>
</dbReference>
<dbReference type="SUPFAM" id="SSF51306">
    <property type="entry name" value="LexA/Signal peptidase"/>
    <property type="match status" value="1"/>
</dbReference>
<feature type="domain" description="Peptidase S26" evidence="2">
    <location>
        <begin position="31"/>
        <end position="188"/>
    </location>
</feature>
<evidence type="ECO:0000259" key="2">
    <source>
        <dbReference type="Pfam" id="PF10502"/>
    </source>
</evidence>
<dbReference type="GO" id="GO:0006465">
    <property type="term" value="P:signal peptide processing"/>
    <property type="evidence" value="ECO:0007669"/>
    <property type="project" value="InterPro"/>
</dbReference>
<sequence length="190" mass="21149">MVDPRDRPLFAWGQALRAARARRRRLTRRAAYIGAGISALALTIAFPPRPWLVWNVSASAPLGLYAVLPVARIQRGDMILAWPPPQARRLAAQRHYLPATIALIKRVAARNGDMVCASGNAVTVNGKALADRLKFDKAGRPLPQWQGCVRLDRDMIFLAMPEVSGSFDGRYFGPTARREMIGRAVRLWPR</sequence>
<evidence type="ECO:0000313" key="3">
    <source>
        <dbReference type="EMBL" id="QUT05130.1"/>
    </source>
</evidence>
<feature type="transmembrane region" description="Helical" evidence="1">
    <location>
        <begin position="52"/>
        <end position="71"/>
    </location>
</feature>
<organism evidence="3 4">
    <name type="scientific">Sphingobium phenoxybenzoativorans</name>
    <dbReference type="NCBI Taxonomy" id="1592790"/>
    <lineage>
        <taxon>Bacteria</taxon>
        <taxon>Pseudomonadati</taxon>
        <taxon>Pseudomonadota</taxon>
        <taxon>Alphaproteobacteria</taxon>
        <taxon>Sphingomonadales</taxon>
        <taxon>Sphingomonadaceae</taxon>
        <taxon>Sphingobium</taxon>
    </lineage>
</organism>
<dbReference type="GO" id="GO:0004252">
    <property type="term" value="F:serine-type endopeptidase activity"/>
    <property type="evidence" value="ECO:0007669"/>
    <property type="project" value="InterPro"/>
</dbReference>
<accession>A0A975K5E7</accession>
<dbReference type="InterPro" id="IPR019533">
    <property type="entry name" value="Peptidase_S26"/>
</dbReference>